<dbReference type="Gene3D" id="1.25.40.10">
    <property type="entry name" value="Tetratricopeptide repeat domain"/>
    <property type="match status" value="1"/>
</dbReference>
<evidence type="ECO:0008006" key="2">
    <source>
        <dbReference type="Google" id="ProtNLM"/>
    </source>
</evidence>
<comment type="caution">
    <text evidence="1">The sequence shown here is derived from an EMBL/GenBank/DDBJ whole genome shotgun (WGS) entry which is preliminary data.</text>
</comment>
<organism evidence="1">
    <name type="scientific">mine drainage metagenome</name>
    <dbReference type="NCBI Taxonomy" id="410659"/>
    <lineage>
        <taxon>unclassified sequences</taxon>
        <taxon>metagenomes</taxon>
        <taxon>ecological metagenomes</taxon>
    </lineage>
</organism>
<reference evidence="1" key="1">
    <citation type="submission" date="2013-08" db="EMBL/GenBank/DDBJ databases">
        <authorList>
            <person name="Mendez C."/>
            <person name="Richter M."/>
            <person name="Ferrer M."/>
            <person name="Sanchez J."/>
        </authorList>
    </citation>
    <scope>NUCLEOTIDE SEQUENCE</scope>
</reference>
<protein>
    <recommendedName>
        <fullName evidence="2">Tetratricopeptide repeat protein</fullName>
    </recommendedName>
</protein>
<name>T0ZEH8_9ZZZZ</name>
<sequence length="124" mass="14021">TDPNLMLGLARAQFGNGEASAARATLEALMQHNPEFNSPERHLLYARSLEAEGSVQRALEEYRALAHAYPGAEAAVRYAQLLQKQGQREEAREVARELLERARLAPSHYRRAQRAWLDEAARLR</sequence>
<dbReference type="SUPFAM" id="SSF48452">
    <property type="entry name" value="TPR-like"/>
    <property type="match status" value="1"/>
</dbReference>
<feature type="non-terminal residue" evidence="1">
    <location>
        <position position="1"/>
    </location>
</feature>
<proteinExistence type="predicted"/>
<dbReference type="EMBL" id="AUZZ01007133">
    <property type="protein sequence ID" value="EQD43478.1"/>
    <property type="molecule type" value="Genomic_DNA"/>
</dbReference>
<accession>T0ZEH8</accession>
<dbReference type="InterPro" id="IPR011990">
    <property type="entry name" value="TPR-like_helical_dom_sf"/>
</dbReference>
<dbReference type="Pfam" id="PF13174">
    <property type="entry name" value="TPR_6"/>
    <property type="match status" value="2"/>
</dbReference>
<reference evidence="1" key="2">
    <citation type="journal article" date="2014" name="ISME J.">
        <title>Microbial stratification in low pH oxic and suboxic macroscopic growths along an acid mine drainage.</title>
        <authorList>
            <person name="Mendez-Garcia C."/>
            <person name="Mesa V."/>
            <person name="Sprenger R.R."/>
            <person name="Richter M."/>
            <person name="Diez M.S."/>
            <person name="Solano J."/>
            <person name="Bargiela R."/>
            <person name="Golyshina O.V."/>
            <person name="Manteca A."/>
            <person name="Ramos J.L."/>
            <person name="Gallego J.R."/>
            <person name="Llorente I."/>
            <person name="Martins Dos Santos V.A."/>
            <person name="Jensen O.N."/>
            <person name="Pelaez A.I."/>
            <person name="Sanchez J."/>
            <person name="Ferrer M."/>
        </authorList>
    </citation>
    <scope>NUCLEOTIDE SEQUENCE</scope>
</reference>
<gene>
    <name evidence="1" type="ORF">B2A_09883</name>
</gene>
<evidence type="ECO:0000313" key="1">
    <source>
        <dbReference type="EMBL" id="EQD43478.1"/>
    </source>
</evidence>
<dbReference type="AlphaFoldDB" id="T0ZEH8"/>
<dbReference type="InterPro" id="IPR019734">
    <property type="entry name" value="TPR_rpt"/>
</dbReference>